<keyword evidence="1" id="KW-0732">Signal</keyword>
<reference evidence="3" key="2">
    <citation type="submission" date="2012-01" db="EMBL/GenBank/DDBJ databases">
        <title>Complete sequence of chromosome of Rahnella aquatilis CIP 78.65.</title>
        <authorList>
            <person name="Lucas S."/>
            <person name="Han J."/>
            <person name="Lapidus A."/>
            <person name="Cheng J.-F."/>
            <person name="Goodwin L."/>
            <person name="Pitluck S."/>
            <person name="Peters L."/>
            <person name="Ovchinnikova G."/>
            <person name="Held B."/>
            <person name="Detter J.C."/>
            <person name="Han C."/>
            <person name="Tapia R."/>
            <person name="Land M."/>
            <person name="Hauser L."/>
            <person name="Kyrpides N."/>
            <person name="Ivanova N."/>
            <person name="Pagani I."/>
            <person name="Sobecky P."/>
            <person name="Martinez R."/>
            <person name="Woyke T."/>
        </authorList>
    </citation>
    <scope>NUCLEOTIDE SEQUENCE [LARGE SCALE GENOMIC DNA]</scope>
    <source>
        <strain evidence="3">ATCC 33071 / DSM 4594 / JCM 1683 / NBRC 105701 / NCIMB 13365 / CIP 78.65</strain>
    </source>
</reference>
<dbReference type="GO" id="GO:0005975">
    <property type="term" value="P:carbohydrate metabolic process"/>
    <property type="evidence" value="ECO:0007669"/>
    <property type="project" value="InterPro"/>
</dbReference>
<sequence>MSLAKIILLVFISTFSISSFAIPVNTAHLDSLYEQRMLPNGKSVGIIHIYSEYPKYGWVKDPIEGVSAIDDISRALVFYTGLYSHQPAPAVMNKIIHLTRSILMMQAENGYFYNFIYPDNSINTTYKTSVAEPNWWTWRALWALASAYPVVKAQDETLAAQMHNVLFRQTQALTGYVQETQTLTTLKGITLPVWMPNGGADQAAILLLALTRMQQISPQPNIEKMMRMLASGIMTMQIRDVTSSANGVFLSWKNTWHGYGNNQAYALLEAGTVLNDRDMVKAAFYELDNFHPWLISQGYLTSFSVSKTGESVEMNDKQQFSQIAYIFRPMIFANLRAYEISRDTRYIDQAVTLAMWFYRGNVARIQMYLPDSGLAFDGLDPEKSVNRNSGAESTIETLLALDAIERSPLAKKQLEERLSRGK</sequence>
<feature type="chain" id="PRO_5003562292" evidence="1">
    <location>
        <begin position="22"/>
        <end position="422"/>
    </location>
</feature>
<dbReference type="AlphaFoldDB" id="H2IWN5"/>
<dbReference type="KEGG" id="raq:Rahaq2_4331"/>
<organism evidence="2 3">
    <name type="scientific">Rahnella aquatilis (strain ATCC 33071 / DSM 4594 / JCM 1683 / NBRC 105701 / NCIMB 13365 / CIP 78.65)</name>
    <dbReference type="NCBI Taxonomy" id="745277"/>
    <lineage>
        <taxon>Bacteria</taxon>
        <taxon>Pseudomonadati</taxon>
        <taxon>Pseudomonadota</taxon>
        <taxon>Gammaproteobacteria</taxon>
        <taxon>Enterobacterales</taxon>
        <taxon>Yersiniaceae</taxon>
        <taxon>Rahnella</taxon>
    </lineage>
</organism>
<gene>
    <name evidence="2" type="ordered locus">Rahaq2_4331</name>
</gene>
<dbReference type="EMBL" id="CP003244">
    <property type="protein sequence ID" value="AEX54084.1"/>
    <property type="molecule type" value="Genomic_DNA"/>
</dbReference>
<dbReference type="InterPro" id="IPR008928">
    <property type="entry name" value="6-hairpin_glycosidase_sf"/>
</dbReference>
<accession>H2IWN5</accession>
<protein>
    <submittedName>
        <fullName evidence="2">Uncharacterized protein</fullName>
    </submittedName>
</protein>
<dbReference type="Proteomes" id="UP000009010">
    <property type="component" value="Chromosome"/>
</dbReference>
<name>H2IWN5_RAHAC</name>
<proteinExistence type="predicted"/>
<evidence type="ECO:0000256" key="1">
    <source>
        <dbReference type="SAM" id="SignalP"/>
    </source>
</evidence>
<reference evidence="2 3" key="1">
    <citation type="journal article" date="2012" name="J. Bacteriol.">
        <title>Complete Genome Sequence of Rahnella aquatilis CIP 78.65.</title>
        <authorList>
            <person name="Martinez R.J."/>
            <person name="Bruce D."/>
            <person name="Detter C."/>
            <person name="Goodwin L.A."/>
            <person name="Han J."/>
            <person name="Han C.S."/>
            <person name="Held B."/>
            <person name="Land M.L."/>
            <person name="Mikhailova N."/>
            <person name="Nolan M."/>
            <person name="Pennacchio L."/>
            <person name="Pitluck S."/>
            <person name="Tapia R."/>
            <person name="Woyke T."/>
            <person name="Sobecky P.A."/>
        </authorList>
    </citation>
    <scope>NUCLEOTIDE SEQUENCE [LARGE SCALE GENOMIC DNA]</scope>
    <source>
        <strain evidence="3">ATCC 33071 / DSM 4594 / JCM 1683 / NBRC 105701 / NCIMB 13365 / CIP 78.65</strain>
    </source>
</reference>
<keyword evidence="3" id="KW-1185">Reference proteome</keyword>
<evidence type="ECO:0000313" key="3">
    <source>
        <dbReference type="Proteomes" id="UP000009010"/>
    </source>
</evidence>
<feature type="signal peptide" evidence="1">
    <location>
        <begin position="1"/>
        <end position="21"/>
    </location>
</feature>
<dbReference type="eggNOG" id="COG1331">
    <property type="taxonomic scope" value="Bacteria"/>
</dbReference>
<evidence type="ECO:0000313" key="2">
    <source>
        <dbReference type="EMBL" id="AEX54084.1"/>
    </source>
</evidence>
<dbReference type="SUPFAM" id="SSF48208">
    <property type="entry name" value="Six-hairpin glycosidases"/>
    <property type="match status" value="1"/>
</dbReference>
<dbReference type="RefSeq" id="WP_015699108.1">
    <property type="nucleotide sequence ID" value="NC_016818.1"/>
</dbReference>
<dbReference type="STRING" id="745277.Rahaq2_4331"/>
<dbReference type="HOGENOM" id="CLU_650307_0_0_6"/>
<dbReference type="PATRIC" id="fig|745277.3.peg.4151"/>